<dbReference type="SUPFAM" id="SSF52047">
    <property type="entry name" value="RNI-like"/>
    <property type="match status" value="1"/>
</dbReference>
<evidence type="ECO:0000313" key="2">
    <source>
        <dbReference type="EMBL" id="KAK7043203.1"/>
    </source>
</evidence>
<gene>
    <name evidence="2" type="ORF">VNI00_008557</name>
</gene>
<accession>A0AAW0CTK1</accession>
<dbReference type="GO" id="GO:0031146">
    <property type="term" value="P:SCF-dependent proteasomal ubiquitin-dependent protein catabolic process"/>
    <property type="evidence" value="ECO:0007669"/>
    <property type="project" value="TreeGrafter"/>
</dbReference>
<dbReference type="GO" id="GO:0019005">
    <property type="term" value="C:SCF ubiquitin ligase complex"/>
    <property type="evidence" value="ECO:0007669"/>
    <property type="project" value="TreeGrafter"/>
</dbReference>
<sequence>MILPQSPFLSKLRTDFLPSPAEKLEVHQLISTRKERLQAIEDEIAQLRAEQDEIRRFIDDHLALISPIRQVHADILRGIFNKCIPESGFPACSARDAPLLLTEVCRLWREVAISTPTLWNRIHIGLPTLGHLPTTDKFCSYMHLWRDGIQTWLQRSGTVPLVLSISGAVDWDMEEETARRFHGDVARQLLPYASRWKSLSLSVPDRIWTALTESTVELTSLEELKSRHPHSDEDYDNSLKAVLQRAPSLHKLKLEQLYPDLPVRWNCMTEIVLRPSSWPRDRLITAEAIQLLSSSCSSLRHFTVCIYVATQDPLDTFSPVILPNLQTLNIDAEGPSPTTDSFWAPLQHFLDHVTSPKLVDFGLRFPHPHRRTMPLITLVGFLARSGCALRSLVLDVPAAGAELVALLASMPSLTQLKLVAAGELVPGTSDSDWHLPGLLIDSLTPSPSNIDVLCSDLEFLVFRRCRSFVAGPILALAEARCTEKSSTRKLKRLQVGFDDIIDDAKVSLELDALRNRGVLVQFSALSEQPYAKIVATSPKPDFCDYAHSAELWWPEYPSQAFH</sequence>
<organism evidence="2 3">
    <name type="scientific">Paramarasmius palmivorus</name>
    <dbReference type="NCBI Taxonomy" id="297713"/>
    <lineage>
        <taxon>Eukaryota</taxon>
        <taxon>Fungi</taxon>
        <taxon>Dikarya</taxon>
        <taxon>Basidiomycota</taxon>
        <taxon>Agaricomycotina</taxon>
        <taxon>Agaricomycetes</taxon>
        <taxon>Agaricomycetidae</taxon>
        <taxon>Agaricales</taxon>
        <taxon>Marasmiineae</taxon>
        <taxon>Marasmiaceae</taxon>
        <taxon>Paramarasmius</taxon>
    </lineage>
</organism>
<comment type="caution">
    <text evidence="2">The sequence shown here is derived from an EMBL/GenBank/DDBJ whole genome shotgun (WGS) entry which is preliminary data.</text>
</comment>
<name>A0AAW0CTK1_9AGAR</name>
<dbReference type="PANTHER" id="PTHR16134">
    <property type="entry name" value="F-BOX/TPR REPEAT PROTEIN POF3"/>
    <property type="match status" value="1"/>
</dbReference>
<evidence type="ECO:0000313" key="3">
    <source>
        <dbReference type="Proteomes" id="UP001383192"/>
    </source>
</evidence>
<dbReference type="InterPro" id="IPR032675">
    <property type="entry name" value="LRR_dom_sf"/>
</dbReference>
<feature type="coiled-coil region" evidence="1">
    <location>
        <begin position="30"/>
        <end position="60"/>
    </location>
</feature>
<dbReference type="Gene3D" id="3.80.10.10">
    <property type="entry name" value="Ribonuclease Inhibitor"/>
    <property type="match status" value="1"/>
</dbReference>
<protein>
    <recommendedName>
        <fullName evidence="4">F-box domain-containing protein</fullName>
    </recommendedName>
</protein>
<proteinExistence type="predicted"/>
<dbReference type="EMBL" id="JAYKXP010000029">
    <property type="protein sequence ID" value="KAK7043203.1"/>
    <property type="molecule type" value="Genomic_DNA"/>
</dbReference>
<evidence type="ECO:0000256" key="1">
    <source>
        <dbReference type="SAM" id="Coils"/>
    </source>
</evidence>
<dbReference type="Proteomes" id="UP001383192">
    <property type="component" value="Unassembled WGS sequence"/>
</dbReference>
<reference evidence="2 3" key="1">
    <citation type="submission" date="2024-01" db="EMBL/GenBank/DDBJ databases">
        <title>A draft genome for a cacao thread blight-causing isolate of Paramarasmius palmivorus.</title>
        <authorList>
            <person name="Baruah I.K."/>
            <person name="Bukari Y."/>
            <person name="Amoako-Attah I."/>
            <person name="Meinhardt L.W."/>
            <person name="Bailey B.A."/>
            <person name="Cohen S.P."/>
        </authorList>
    </citation>
    <scope>NUCLEOTIDE SEQUENCE [LARGE SCALE GENOMIC DNA]</scope>
    <source>
        <strain evidence="2 3">GH-12</strain>
    </source>
</reference>
<evidence type="ECO:0008006" key="4">
    <source>
        <dbReference type="Google" id="ProtNLM"/>
    </source>
</evidence>
<dbReference type="PANTHER" id="PTHR16134:SF148">
    <property type="entry name" value="S-PHASE KINASE-ASSOCIATED PROTEIN 2, ISOFORM A"/>
    <property type="match status" value="1"/>
</dbReference>
<keyword evidence="1" id="KW-0175">Coiled coil</keyword>
<dbReference type="AlphaFoldDB" id="A0AAW0CTK1"/>
<keyword evidence="3" id="KW-1185">Reference proteome</keyword>